<accession>A0A1F6N3Q6</accession>
<evidence type="ECO:0000313" key="3">
    <source>
        <dbReference type="EMBL" id="OGH78303.1"/>
    </source>
</evidence>
<dbReference type="GO" id="GO:0005975">
    <property type="term" value="P:carbohydrate metabolic process"/>
    <property type="evidence" value="ECO:0007669"/>
    <property type="project" value="InterPro"/>
</dbReference>
<reference evidence="3 4" key="1">
    <citation type="journal article" date="2016" name="Nat. Commun.">
        <title>Thousands of microbial genomes shed light on interconnected biogeochemical processes in an aquifer system.</title>
        <authorList>
            <person name="Anantharaman K."/>
            <person name="Brown C.T."/>
            <person name="Hug L.A."/>
            <person name="Sharon I."/>
            <person name="Castelle C.J."/>
            <person name="Probst A.J."/>
            <person name="Thomas B.C."/>
            <person name="Singh A."/>
            <person name="Wilkins M.J."/>
            <person name="Karaoz U."/>
            <person name="Brodie E.L."/>
            <person name="Williams K.H."/>
            <person name="Hubbard S.S."/>
            <person name="Banfield J.F."/>
        </authorList>
    </citation>
    <scope>NUCLEOTIDE SEQUENCE [LARGE SCALE GENOMIC DNA]</scope>
</reference>
<keyword evidence="2" id="KW-0413">Isomerase</keyword>
<evidence type="ECO:0000313" key="4">
    <source>
        <dbReference type="Proteomes" id="UP000177040"/>
    </source>
</evidence>
<keyword evidence="1" id="KW-0479">Metal-binding</keyword>
<evidence type="ECO:0000256" key="2">
    <source>
        <dbReference type="ARBA" id="ARBA00023235"/>
    </source>
</evidence>
<dbReference type="AlphaFoldDB" id="A0A1F6N3Q6"/>
<gene>
    <name evidence="3" type="ORF">A2983_04075</name>
</gene>
<name>A0A1F6N3Q6_9BACT</name>
<organism evidence="3 4">
    <name type="scientific">Candidatus Magasanikbacteria bacterium RIFCSPLOWO2_01_FULL_40_15</name>
    <dbReference type="NCBI Taxonomy" id="1798686"/>
    <lineage>
        <taxon>Bacteria</taxon>
        <taxon>Candidatus Magasanikiibacteriota</taxon>
    </lineage>
</organism>
<dbReference type="GO" id="GO:0016857">
    <property type="term" value="F:racemase and epimerase activity, acting on carbohydrates and derivatives"/>
    <property type="evidence" value="ECO:0007669"/>
    <property type="project" value="InterPro"/>
</dbReference>
<dbReference type="InterPro" id="IPR013785">
    <property type="entry name" value="Aldolase_TIM"/>
</dbReference>
<dbReference type="Proteomes" id="UP000177040">
    <property type="component" value="Unassembled WGS sequence"/>
</dbReference>
<dbReference type="Pfam" id="PF00834">
    <property type="entry name" value="Ribul_P_3_epim"/>
    <property type="match status" value="1"/>
</dbReference>
<proteinExistence type="predicted"/>
<dbReference type="InterPro" id="IPR011060">
    <property type="entry name" value="RibuloseP-bd_barrel"/>
</dbReference>
<dbReference type="SUPFAM" id="SSF51366">
    <property type="entry name" value="Ribulose-phoshate binding barrel"/>
    <property type="match status" value="1"/>
</dbReference>
<protein>
    <recommendedName>
        <fullName evidence="5">Ribulose phosphate epimerase</fullName>
    </recommendedName>
</protein>
<sequence>MEIIPSILATTEEQFKKNLMGIGTAVNIVQIDIADGKFVPNVTAATSELADKYLTIDCELHLMVKNPGEYLSDWSTIPQVKRVFVHVDCGADIDEVIKIIHSHGWQAGLVLNPKTPNANVEPFLARVQAVMFMGVHPGKQGGEFLPEVLQKVTEFKILHPKMWIEWDGGVNEKTLPEIIKTGIDAVCPGSAIFGNEKTPIENIKTIQKIIKICST</sequence>
<dbReference type="PANTHER" id="PTHR11749">
    <property type="entry name" value="RIBULOSE-5-PHOSPHATE-3-EPIMERASE"/>
    <property type="match status" value="1"/>
</dbReference>
<evidence type="ECO:0008006" key="5">
    <source>
        <dbReference type="Google" id="ProtNLM"/>
    </source>
</evidence>
<dbReference type="EMBL" id="MFQH01000014">
    <property type="protein sequence ID" value="OGH78303.1"/>
    <property type="molecule type" value="Genomic_DNA"/>
</dbReference>
<evidence type="ECO:0000256" key="1">
    <source>
        <dbReference type="ARBA" id="ARBA00022723"/>
    </source>
</evidence>
<dbReference type="InterPro" id="IPR000056">
    <property type="entry name" value="Ribul_P_3_epim-like"/>
</dbReference>
<dbReference type="GO" id="GO:0046872">
    <property type="term" value="F:metal ion binding"/>
    <property type="evidence" value="ECO:0007669"/>
    <property type="project" value="UniProtKB-KW"/>
</dbReference>
<comment type="caution">
    <text evidence="3">The sequence shown here is derived from an EMBL/GenBank/DDBJ whole genome shotgun (WGS) entry which is preliminary data.</text>
</comment>
<dbReference type="Gene3D" id="3.20.20.70">
    <property type="entry name" value="Aldolase class I"/>
    <property type="match status" value="1"/>
</dbReference>